<proteinExistence type="predicted"/>
<evidence type="ECO:0000259" key="1">
    <source>
        <dbReference type="PROSITE" id="PS50994"/>
    </source>
</evidence>
<dbReference type="InterPro" id="IPR036397">
    <property type="entry name" value="RNaseH_sf"/>
</dbReference>
<dbReference type="Proteomes" id="UP000826656">
    <property type="component" value="Unassembled WGS sequence"/>
</dbReference>
<organism evidence="2 3">
    <name type="scientific">Solanum tuberosum</name>
    <name type="common">Potato</name>
    <dbReference type="NCBI Taxonomy" id="4113"/>
    <lineage>
        <taxon>Eukaryota</taxon>
        <taxon>Viridiplantae</taxon>
        <taxon>Streptophyta</taxon>
        <taxon>Embryophyta</taxon>
        <taxon>Tracheophyta</taxon>
        <taxon>Spermatophyta</taxon>
        <taxon>Magnoliopsida</taxon>
        <taxon>eudicotyledons</taxon>
        <taxon>Gunneridae</taxon>
        <taxon>Pentapetalae</taxon>
        <taxon>asterids</taxon>
        <taxon>lamiids</taxon>
        <taxon>Solanales</taxon>
        <taxon>Solanaceae</taxon>
        <taxon>Solanoideae</taxon>
        <taxon>Solaneae</taxon>
        <taxon>Solanum</taxon>
    </lineage>
</organism>
<dbReference type="Gene3D" id="3.30.420.10">
    <property type="entry name" value="Ribonuclease H-like superfamily/Ribonuclease H"/>
    <property type="match status" value="1"/>
</dbReference>
<feature type="domain" description="Integrase catalytic" evidence="1">
    <location>
        <begin position="292"/>
        <end position="419"/>
    </location>
</feature>
<dbReference type="Gene3D" id="3.30.70.270">
    <property type="match status" value="1"/>
</dbReference>
<dbReference type="PANTHER" id="PTHR24559">
    <property type="entry name" value="TRANSPOSON TY3-I GAG-POL POLYPROTEIN"/>
    <property type="match status" value="1"/>
</dbReference>
<dbReference type="EMBL" id="JAIVGD010000018">
    <property type="protein sequence ID" value="KAH0754748.1"/>
    <property type="molecule type" value="Genomic_DNA"/>
</dbReference>
<name>A0ABQ7UUE0_SOLTU</name>
<comment type="caution">
    <text evidence="2">The sequence shown here is derived from an EMBL/GenBank/DDBJ whole genome shotgun (WGS) entry which is preliminary data.</text>
</comment>
<dbReference type="InterPro" id="IPR043128">
    <property type="entry name" value="Rev_trsase/Diguanyl_cyclase"/>
</dbReference>
<dbReference type="Gene3D" id="3.10.10.10">
    <property type="entry name" value="HIV Type 1 Reverse Transcriptase, subunit A, domain 1"/>
    <property type="match status" value="1"/>
</dbReference>
<gene>
    <name evidence="2" type="ORF">KY290_025018</name>
</gene>
<dbReference type="Pfam" id="PF00078">
    <property type="entry name" value="RVT_1"/>
    <property type="match status" value="1"/>
</dbReference>
<keyword evidence="3" id="KW-1185">Reference proteome</keyword>
<dbReference type="PANTHER" id="PTHR24559:SF444">
    <property type="entry name" value="REVERSE TRANSCRIPTASE DOMAIN-CONTAINING PROTEIN"/>
    <property type="match status" value="1"/>
</dbReference>
<dbReference type="SUPFAM" id="SSF56672">
    <property type="entry name" value="DNA/RNA polymerases"/>
    <property type="match status" value="1"/>
</dbReference>
<dbReference type="InterPro" id="IPR000477">
    <property type="entry name" value="RT_dom"/>
</dbReference>
<sequence>MEIIDVGLNPTPHPVQLVRVQILLSKTDSMLSKLKVIKRVPRMWLPLHSCYASIDCRTRVVKLQFPNEPILEWKGGNSMPKSRVFSFLKSSKMITKGCMYHIVRVRDVDSEVPSLELVPIVNEFPEVFPIDLPGIPSEREIDFGIDLLPNKQPISIPSYRMALVGLKELKEQLKDLLDKGFIRSSIPPLGAPVLFVKKKDGSLRMCIDYQQLNKVTIKNKYPLPRIDDLFQGASYFSKIDLQSGYDQLRVKEEDILKMAFRNRYGHYEVLVTSFGLTNIPAAFMDLMNGVFRQYLDMFVIVFIDDILIYSRSENEHIDHLRVHDLIWVIVDGMTKLAHFIPVKVSYMAEDSAKLYLREMVRLHGVPLSIISDKGTQFTSQFWKSFQKCLGTKVKLSMTFHLQTDGQAERTIQILEDMLRACVIDFKGSWDDDLPLIEFTMATILVLVWPPLKLFMGVMRFGNKWKLSPRFIGPYQILRRVGRVAYELDLPNELAIVHPIFHVSILKKCVGDMTAIVSLEGLGVARAFQMRKFWLNFWTTKLRNWEIRKLLP</sequence>
<dbReference type="InterPro" id="IPR053134">
    <property type="entry name" value="RNA-dir_DNA_polymerase"/>
</dbReference>
<dbReference type="CDD" id="cd01647">
    <property type="entry name" value="RT_LTR"/>
    <property type="match status" value="1"/>
</dbReference>
<dbReference type="InterPro" id="IPR043502">
    <property type="entry name" value="DNA/RNA_pol_sf"/>
</dbReference>
<reference evidence="2 3" key="1">
    <citation type="journal article" date="2021" name="bioRxiv">
        <title>Chromosome-scale and haplotype-resolved genome assembly of a tetraploid potato cultivar.</title>
        <authorList>
            <person name="Sun H."/>
            <person name="Jiao W.-B."/>
            <person name="Krause K."/>
            <person name="Campoy J.A."/>
            <person name="Goel M."/>
            <person name="Folz-Donahue K."/>
            <person name="Kukat C."/>
            <person name="Huettel B."/>
            <person name="Schneeberger K."/>
        </authorList>
    </citation>
    <scope>NUCLEOTIDE SEQUENCE [LARGE SCALE GENOMIC DNA]</scope>
    <source>
        <strain evidence="2">SolTubOtavaFocal</strain>
        <tissue evidence="2">Leaves</tissue>
    </source>
</reference>
<dbReference type="InterPro" id="IPR056924">
    <property type="entry name" value="SH3_Tf2-1"/>
</dbReference>
<dbReference type="InterPro" id="IPR012337">
    <property type="entry name" value="RNaseH-like_sf"/>
</dbReference>
<evidence type="ECO:0000313" key="2">
    <source>
        <dbReference type="EMBL" id="KAH0754748.1"/>
    </source>
</evidence>
<accession>A0ABQ7UUE0</accession>
<dbReference type="PROSITE" id="PS50994">
    <property type="entry name" value="INTEGRASE"/>
    <property type="match status" value="1"/>
</dbReference>
<protein>
    <recommendedName>
        <fullName evidence="1">Integrase catalytic domain-containing protein</fullName>
    </recommendedName>
</protein>
<dbReference type="SUPFAM" id="SSF53098">
    <property type="entry name" value="Ribonuclease H-like"/>
    <property type="match status" value="1"/>
</dbReference>
<dbReference type="InterPro" id="IPR001584">
    <property type="entry name" value="Integrase_cat-core"/>
</dbReference>
<dbReference type="Pfam" id="PF24626">
    <property type="entry name" value="SH3_Tf2-1"/>
    <property type="match status" value="1"/>
</dbReference>
<evidence type="ECO:0000313" key="3">
    <source>
        <dbReference type="Proteomes" id="UP000826656"/>
    </source>
</evidence>